<dbReference type="GO" id="GO:0004175">
    <property type="term" value="F:endopeptidase activity"/>
    <property type="evidence" value="ECO:0007669"/>
    <property type="project" value="UniProtKB-ARBA"/>
</dbReference>
<evidence type="ECO:0000259" key="1">
    <source>
        <dbReference type="Pfam" id="PF02517"/>
    </source>
</evidence>
<dbReference type="GO" id="GO:0080120">
    <property type="term" value="P:CAAX-box protein maturation"/>
    <property type="evidence" value="ECO:0007669"/>
    <property type="project" value="UniProtKB-ARBA"/>
</dbReference>
<reference evidence="2 3" key="1">
    <citation type="submission" date="2017-03" db="EMBL/GenBank/DDBJ databases">
        <authorList>
            <person name="Afonso C.L."/>
            <person name="Miller P.J."/>
            <person name="Scott M.A."/>
            <person name="Spackman E."/>
            <person name="Goraichik I."/>
            <person name="Dimitrov K.M."/>
            <person name="Suarez D.L."/>
            <person name="Swayne D.E."/>
        </authorList>
    </citation>
    <scope>NUCLEOTIDE SEQUENCE [LARGE SCALE GENOMIC DNA]</scope>
    <source>
        <strain evidence="2">SB41UT1</strain>
    </source>
</reference>
<dbReference type="Pfam" id="PF02517">
    <property type="entry name" value="Rce1-like"/>
    <property type="match status" value="1"/>
</dbReference>
<feature type="domain" description="CAAX prenyl protease 2/Lysostaphin resistance protein A-like" evidence="1">
    <location>
        <begin position="234"/>
        <end position="332"/>
    </location>
</feature>
<organism evidence="2 3">
    <name type="scientific">Parendozoicomonas haliclonae</name>
    <dbReference type="NCBI Taxonomy" id="1960125"/>
    <lineage>
        <taxon>Bacteria</taxon>
        <taxon>Pseudomonadati</taxon>
        <taxon>Pseudomonadota</taxon>
        <taxon>Gammaproteobacteria</taxon>
        <taxon>Oceanospirillales</taxon>
        <taxon>Endozoicomonadaceae</taxon>
        <taxon>Parendozoicomonas</taxon>
    </lineage>
</organism>
<dbReference type="AlphaFoldDB" id="A0A1X7AP22"/>
<sequence>MKRLFPKTLLLQFLFVGYVLGCSMLRAEALSEASNFHPLPKASNVYFDKQGCRYLGKVTEVGSLDLYRLCEGFAPARIQQMNVHGSLLNSIPPESVMHFFRDNDYPLWIQSPEGLPYHLVNRADTESVDFALLAQILAAEDAEYSQILWRWFDNHSGWGQALSKGSQYIAMELLLLSPLLFKDVFGIARMAWLVNASNAQRGAEHIASVSEALAMLGIGALNSLSPDKLTHTMYSALKEELIFRIGFQWGSSTLLQRCLTENDDWPARQRAISRWSRLVGSSLFAAAHIYYTPSRQSWLFFRYLASSYWVNGEMFERFGLAGVWLEHTLFNTTVDVSLKSLLTLVQYMSTYRQ</sequence>
<evidence type="ECO:0000313" key="2">
    <source>
        <dbReference type="EMBL" id="SMA50054.1"/>
    </source>
</evidence>
<dbReference type="RefSeq" id="WP_087112495.1">
    <property type="nucleotide sequence ID" value="NZ_CBCSCN010000005.1"/>
</dbReference>
<keyword evidence="3" id="KW-1185">Reference proteome</keyword>
<evidence type="ECO:0000313" key="3">
    <source>
        <dbReference type="Proteomes" id="UP000196573"/>
    </source>
</evidence>
<dbReference type="Proteomes" id="UP000196573">
    <property type="component" value="Unassembled WGS sequence"/>
</dbReference>
<accession>A0A1X7AP22</accession>
<protein>
    <recommendedName>
        <fullName evidence="1">CAAX prenyl protease 2/Lysostaphin resistance protein A-like domain-containing protein</fullName>
    </recommendedName>
</protein>
<dbReference type="EMBL" id="FWPT01000010">
    <property type="protein sequence ID" value="SMA50054.1"/>
    <property type="molecule type" value="Genomic_DNA"/>
</dbReference>
<gene>
    <name evidence="2" type="ORF">EHSB41UT_03845</name>
</gene>
<name>A0A1X7AP22_9GAMM</name>
<dbReference type="InterPro" id="IPR003675">
    <property type="entry name" value="Rce1/LyrA-like_dom"/>
</dbReference>
<proteinExistence type="predicted"/>